<sequence length="323" mass="36837">MSFPEIPEILESHATFNQPSHIQEEGFTRQSAHRGVVAKDGVVQQSCSDDFLILLCLEFCKAQSHQLIIKLRQLDQAEQDQRIGFIAHETRRLLHNPQLFPSESTRVRFLTFLAADSRFQLCEAISDLLMQTEVQVIQETWQKNVSRKGYLDGTRGWENFLLSDAPGLPFTSARTTPQSMVQVLPPVASRIVADFEREERQILHFVRQNNPPLGRPAQMTTMIDFDNPTDDSEKIPAAELPQIVKQAIFRPNPYPQPRLLPLTLLTTAAEHIEDYSSFMDRLEADPVNPNAQHMVLSSARILPALSIRTWKLPTKAEDLRYTK</sequence>
<protein>
    <submittedName>
        <fullName evidence="1">Uncharacterized protein</fullName>
    </submittedName>
</protein>
<accession>A0A8H7AI82</accession>
<proteinExistence type="predicted"/>
<name>A0A8H7AI82_9EURO</name>
<evidence type="ECO:0000313" key="2">
    <source>
        <dbReference type="Proteomes" id="UP000606974"/>
    </source>
</evidence>
<evidence type="ECO:0000313" key="1">
    <source>
        <dbReference type="EMBL" id="KAF7507889.1"/>
    </source>
</evidence>
<gene>
    <name evidence="1" type="ORF">GJ744_010053</name>
</gene>
<comment type="caution">
    <text evidence="1">The sequence shown here is derived from an EMBL/GenBank/DDBJ whole genome shotgun (WGS) entry which is preliminary data.</text>
</comment>
<dbReference type="Proteomes" id="UP000606974">
    <property type="component" value="Unassembled WGS sequence"/>
</dbReference>
<dbReference type="AlphaFoldDB" id="A0A8H7AI82"/>
<keyword evidence="2" id="KW-1185">Reference proteome</keyword>
<reference evidence="1" key="1">
    <citation type="submission" date="2020-02" db="EMBL/GenBank/DDBJ databases">
        <authorList>
            <person name="Palmer J.M."/>
        </authorList>
    </citation>
    <scope>NUCLEOTIDE SEQUENCE</scope>
    <source>
        <strain evidence="1">EPUS1.4</strain>
        <tissue evidence="1">Thallus</tissue>
    </source>
</reference>
<dbReference type="EMBL" id="JAACFV010000062">
    <property type="protein sequence ID" value="KAF7507889.1"/>
    <property type="molecule type" value="Genomic_DNA"/>
</dbReference>
<dbReference type="OrthoDB" id="4160485at2759"/>
<organism evidence="1 2">
    <name type="scientific">Endocarpon pusillum</name>
    <dbReference type="NCBI Taxonomy" id="364733"/>
    <lineage>
        <taxon>Eukaryota</taxon>
        <taxon>Fungi</taxon>
        <taxon>Dikarya</taxon>
        <taxon>Ascomycota</taxon>
        <taxon>Pezizomycotina</taxon>
        <taxon>Eurotiomycetes</taxon>
        <taxon>Chaetothyriomycetidae</taxon>
        <taxon>Verrucariales</taxon>
        <taxon>Verrucariaceae</taxon>
        <taxon>Endocarpon</taxon>
    </lineage>
</organism>